<evidence type="ECO:0000256" key="4">
    <source>
        <dbReference type="PROSITE-ProRule" id="PRU00207"/>
    </source>
</evidence>
<evidence type="ECO:0000256" key="2">
    <source>
        <dbReference type="ARBA" id="ARBA00022771"/>
    </source>
</evidence>
<evidence type="ECO:0000259" key="6">
    <source>
        <dbReference type="PROSITE" id="PS50089"/>
    </source>
</evidence>
<keyword evidence="2 4" id="KW-0863">Zinc-finger</keyword>
<dbReference type="EMBL" id="JAPMOS010000019">
    <property type="protein sequence ID" value="KAJ4459489.1"/>
    <property type="molecule type" value="Genomic_DNA"/>
</dbReference>
<keyword evidence="5" id="KW-0175">Coiled coil</keyword>
<dbReference type="InterPro" id="IPR001293">
    <property type="entry name" value="Znf_TRAF"/>
</dbReference>
<dbReference type="SUPFAM" id="SSF57850">
    <property type="entry name" value="RING/U-box"/>
    <property type="match status" value="1"/>
</dbReference>
<keyword evidence="1 4" id="KW-0479">Metal-binding</keyword>
<evidence type="ECO:0000256" key="3">
    <source>
        <dbReference type="ARBA" id="ARBA00022833"/>
    </source>
</evidence>
<dbReference type="PANTHER" id="PTHR10131">
    <property type="entry name" value="TNF RECEPTOR ASSOCIATED FACTOR"/>
    <property type="match status" value="1"/>
</dbReference>
<gene>
    <name evidence="8" type="ORF">PAPYR_4540</name>
</gene>
<dbReference type="InterPro" id="IPR001841">
    <property type="entry name" value="Znf_RING"/>
</dbReference>
<evidence type="ECO:0000259" key="7">
    <source>
        <dbReference type="PROSITE" id="PS50145"/>
    </source>
</evidence>
<dbReference type="Gene3D" id="3.30.40.10">
    <property type="entry name" value="Zinc/RING finger domain, C3HC4 (zinc finger)"/>
    <property type="match status" value="2"/>
</dbReference>
<evidence type="ECO:0000256" key="1">
    <source>
        <dbReference type="ARBA" id="ARBA00022723"/>
    </source>
</evidence>
<evidence type="ECO:0000313" key="9">
    <source>
        <dbReference type="Proteomes" id="UP001141327"/>
    </source>
</evidence>
<protein>
    <submittedName>
        <fullName evidence="8">TNF receptor-associated factor 6</fullName>
    </submittedName>
</protein>
<dbReference type="PANTHER" id="PTHR10131:SF94">
    <property type="entry name" value="TNF RECEPTOR-ASSOCIATED FACTOR 4"/>
    <property type="match status" value="1"/>
</dbReference>
<keyword evidence="3 4" id="KW-0862">Zinc</keyword>
<accession>A0ABQ8UJT3</accession>
<proteinExistence type="predicted"/>
<keyword evidence="8" id="KW-0675">Receptor</keyword>
<feature type="domain" description="TRAF-type" evidence="7">
    <location>
        <begin position="189"/>
        <end position="244"/>
    </location>
</feature>
<feature type="domain" description="RING-type" evidence="6">
    <location>
        <begin position="110"/>
        <end position="145"/>
    </location>
</feature>
<reference evidence="8" key="1">
    <citation type="journal article" date="2022" name="bioRxiv">
        <title>Genomics of Preaxostyla Flagellates Illuminates Evolutionary Transitions and the Path Towards Mitochondrial Loss.</title>
        <authorList>
            <person name="Novak L.V.F."/>
            <person name="Treitli S.C."/>
            <person name="Pyrih J."/>
            <person name="Halakuc P."/>
            <person name="Pipaliya S.V."/>
            <person name="Vacek V."/>
            <person name="Brzon O."/>
            <person name="Soukal P."/>
            <person name="Eme L."/>
            <person name="Dacks J.B."/>
            <person name="Karnkowska A."/>
            <person name="Elias M."/>
            <person name="Hampl V."/>
        </authorList>
    </citation>
    <scope>NUCLEOTIDE SEQUENCE</scope>
    <source>
        <strain evidence="8">RCP-MX</strain>
    </source>
</reference>
<dbReference type="PROSITE" id="PS50145">
    <property type="entry name" value="ZF_TRAF"/>
    <property type="match status" value="1"/>
</dbReference>
<dbReference type="PROSITE" id="PS50089">
    <property type="entry name" value="ZF_RING_2"/>
    <property type="match status" value="1"/>
</dbReference>
<dbReference type="Proteomes" id="UP001141327">
    <property type="component" value="Unassembled WGS sequence"/>
</dbReference>
<sequence length="422" mass="46179">MTPSGPRARGRARGVRCCLWRLSVLSQVSHSLRLFHARVGRRAVWYPCAGNGQPPVEGFTLQVRVMEVGGGSSNNDSPHPCCHKKRAPCRPRIQLEYVASVRDDDETWRCPACLAHYEDPVCLSCGDMVCRTCATVVGDICPACSERFIGDQLCPSRMAQRQVARLQCHCPNRGLGCEAVVGVLDVERHLQAECEWRAEECHQCHQQVPRAEMARHKDTTCAHRPMACGYADVGCETRCAQEDLAAHERDGVVAHVGLLRQCLASTSLELAQTRHDLAQTKAQLARCQEQLAQTAEQSKQELTAVRAQIDQLFIPPAAPEGLAARWDAATMDVALDWRPVPPGPPVRYQVQATLVVAGGYLSPAVVYTGPECRCRYRFPPDAAPAGAVARFVVVAMRGLAESGPSAPAKCTRPVGFSRTVWV</sequence>
<feature type="coiled-coil region" evidence="5">
    <location>
        <begin position="270"/>
        <end position="308"/>
    </location>
</feature>
<keyword evidence="9" id="KW-1185">Reference proteome</keyword>
<feature type="zinc finger region" description="TRAF-type" evidence="4">
    <location>
        <begin position="189"/>
        <end position="244"/>
    </location>
</feature>
<comment type="caution">
    <text evidence="8">The sequence shown here is derived from an EMBL/GenBank/DDBJ whole genome shotgun (WGS) entry which is preliminary data.</text>
</comment>
<name>A0ABQ8UJT3_9EUKA</name>
<evidence type="ECO:0000256" key="5">
    <source>
        <dbReference type="SAM" id="Coils"/>
    </source>
</evidence>
<evidence type="ECO:0000313" key="8">
    <source>
        <dbReference type="EMBL" id="KAJ4459489.1"/>
    </source>
</evidence>
<organism evidence="8 9">
    <name type="scientific">Paratrimastix pyriformis</name>
    <dbReference type="NCBI Taxonomy" id="342808"/>
    <lineage>
        <taxon>Eukaryota</taxon>
        <taxon>Metamonada</taxon>
        <taxon>Preaxostyla</taxon>
        <taxon>Paratrimastigidae</taxon>
        <taxon>Paratrimastix</taxon>
    </lineage>
</organism>
<dbReference type="InterPro" id="IPR013083">
    <property type="entry name" value="Znf_RING/FYVE/PHD"/>
</dbReference>